<evidence type="ECO:0000256" key="3">
    <source>
        <dbReference type="PROSITE-ProRule" id="PRU01091"/>
    </source>
</evidence>
<dbReference type="InterPro" id="IPR058852">
    <property type="entry name" value="HTH_77"/>
</dbReference>
<organism evidence="6 7">
    <name type="scientific">Halopolyspora algeriensis</name>
    <dbReference type="NCBI Taxonomy" id="1500506"/>
    <lineage>
        <taxon>Bacteria</taxon>
        <taxon>Bacillati</taxon>
        <taxon>Actinomycetota</taxon>
        <taxon>Actinomycetes</taxon>
        <taxon>Actinomycetes incertae sedis</taxon>
        <taxon>Halopolyspora</taxon>
    </lineage>
</organism>
<reference evidence="6 7" key="1">
    <citation type="submission" date="2018-07" db="EMBL/GenBank/DDBJ databases">
        <title>Genomic Encyclopedia of Type Strains, Phase III (KMG-III): the genomes of soil and plant-associated and newly described type strains.</title>
        <authorList>
            <person name="Whitman W."/>
        </authorList>
    </citation>
    <scope>NUCLEOTIDE SEQUENCE [LARGE SCALE GENOMIC DNA]</scope>
    <source>
        <strain evidence="6 7">CECT 8575</strain>
    </source>
</reference>
<dbReference type="InterPro" id="IPR001867">
    <property type="entry name" value="OmpR/PhoB-type_DNA-bd"/>
</dbReference>
<dbReference type="PANTHER" id="PTHR47691">
    <property type="entry name" value="REGULATOR-RELATED"/>
    <property type="match status" value="1"/>
</dbReference>
<feature type="domain" description="OmpR/PhoB-type" evidence="5">
    <location>
        <begin position="1"/>
        <end position="93"/>
    </location>
</feature>
<dbReference type="SUPFAM" id="SSF52540">
    <property type="entry name" value="P-loop containing nucleoside triphosphate hydrolases"/>
    <property type="match status" value="1"/>
</dbReference>
<dbReference type="InterPro" id="IPR016032">
    <property type="entry name" value="Sig_transdc_resp-reg_C-effctor"/>
</dbReference>
<dbReference type="SUPFAM" id="SSF46894">
    <property type="entry name" value="C-terminal effector domain of the bipartite response regulators"/>
    <property type="match status" value="1"/>
</dbReference>
<evidence type="ECO:0000256" key="2">
    <source>
        <dbReference type="ARBA" id="ARBA00023125"/>
    </source>
</evidence>
<keyword evidence="2 3" id="KW-0238">DNA-binding</keyword>
<dbReference type="CDD" id="cd15831">
    <property type="entry name" value="BTAD"/>
    <property type="match status" value="1"/>
</dbReference>
<dbReference type="EMBL" id="QPJC01000012">
    <property type="protein sequence ID" value="RCW40160.1"/>
    <property type="molecule type" value="Genomic_DNA"/>
</dbReference>
<keyword evidence="7" id="KW-1185">Reference proteome</keyword>
<dbReference type="Pfam" id="PF00486">
    <property type="entry name" value="Trans_reg_C"/>
    <property type="match status" value="1"/>
</dbReference>
<sequence>MLIGVLGPFRLQTGDRSPVRIGGQRVRMLLARLALEPNRTVPTEVLIEELWSGDRPSRALNALQSLVSRARRALPEKSGPALHSDGAGYVLAVPPDEIDLHRFERLAAEGHRLLHEGETGSAAATLREALDLWRGAALVDFAEAPFAEAASARLEELRLSAWEGRIEADLLLGNDHVLVPELDALCTRYPLRERFTALRIRALAACGRQADALTAYDDLRRRLAEELGMDPSQQLQDLHLAVLRGDLGTDPQHISQHSPPRARQEQHPTPACGVPTRLSSFIGREAEIDQTRQALRGSRLVTLFGPGGAGKTRLATESAACLEGLRVLFVELAPVREDHDLPAAVLGALGIREARLLDAQPTITDVTARLVDALSLEPTLLVLDNCEHVIAAAAGLVGDLVSRCPQLRVLATSREPLALTGEKVLAVGPLGLPEAGGDPGEAAAVRLFVERAAAVRPDFALDERSTDDVVEVCRRLDGMPLAIELAAARLRAMSVRQIADRLEDRFRLLSSGNRAAMPRHRTLRAVVEWSWELLDEPERALARRLSVFAGAVDVDSITAVCAGAGLVAEEVVYVLAALVEKSLVEAVTDDRGMRYRMLETVRAYCAERLDEAGEHPGTRLAHAEHFLDLAEAGGDRIHLDDQVEWITRLDTEHDNILAALHWTVVSGDADRGVRFVAALGWYWSMTTQHTEVITRLDEVMVLPGQAPPESRAVVDLMRGFFSTSPEWASELRRAAARVRETDAMSRYRYVAIMEPMAWLLSGLPGEVECSVQRARAHPDPWVNAAGLHAHAVSAERSGDPVGGERRARAAAEAFDRVGDRWGVAQTMTSLAGFRSLRGDHAGAIEVLGKAMTSIRQLRSTEDLVPLLARTGLEKLRAGDLEGAREGLAEAGEVAKSSFPYHRVTVWCGLAEIARIGGDLDRAREDLGRAHEVVEESWLAPRPMRQMLLAFEARLCLDEGRLDRARERLATAVEMGSGAGDMPIAAMLAEQSARLLLASGEAERAVRTLGLAVAMRGMLDHGDPEVRALLADLDVAVDPQVYRRAFDSGSALAGEHAHTELARTVGV</sequence>
<dbReference type="Pfam" id="PF25872">
    <property type="entry name" value="HTH_77"/>
    <property type="match status" value="1"/>
</dbReference>
<dbReference type="SMART" id="SM00862">
    <property type="entry name" value="Trans_reg_C"/>
    <property type="match status" value="1"/>
</dbReference>
<comment type="caution">
    <text evidence="6">The sequence shown here is derived from an EMBL/GenBank/DDBJ whole genome shotgun (WGS) entry which is preliminary data.</text>
</comment>
<evidence type="ECO:0000313" key="6">
    <source>
        <dbReference type="EMBL" id="RCW40160.1"/>
    </source>
</evidence>
<dbReference type="Gene3D" id="3.40.50.300">
    <property type="entry name" value="P-loop containing nucleotide triphosphate hydrolases"/>
    <property type="match status" value="1"/>
</dbReference>
<dbReference type="Gene3D" id="1.10.10.10">
    <property type="entry name" value="Winged helix-like DNA-binding domain superfamily/Winged helix DNA-binding domain"/>
    <property type="match status" value="1"/>
</dbReference>
<comment type="similarity">
    <text evidence="1">Belongs to the AfsR/DnrI/RedD regulatory family.</text>
</comment>
<dbReference type="PRINTS" id="PR00364">
    <property type="entry name" value="DISEASERSIST"/>
</dbReference>
<proteinExistence type="inferred from homology"/>
<dbReference type="GO" id="GO:0006355">
    <property type="term" value="P:regulation of DNA-templated transcription"/>
    <property type="evidence" value="ECO:0007669"/>
    <property type="project" value="InterPro"/>
</dbReference>
<feature type="DNA-binding region" description="OmpR/PhoB-type" evidence="3">
    <location>
        <begin position="1"/>
        <end position="93"/>
    </location>
</feature>
<evidence type="ECO:0000313" key="7">
    <source>
        <dbReference type="Proteomes" id="UP000253495"/>
    </source>
</evidence>
<name>A0A368VMA8_9ACTN</name>
<dbReference type="SMART" id="SM01043">
    <property type="entry name" value="BTAD"/>
    <property type="match status" value="1"/>
</dbReference>
<dbReference type="OrthoDB" id="499349at2"/>
<dbReference type="GO" id="GO:0000160">
    <property type="term" value="P:phosphorelay signal transduction system"/>
    <property type="evidence" value="ECO:0007669"/>
    <property type="project" value="InterPro"/>
</dbReference>
<dbReference type="Gene3D" id="1.25.40.10">
    <property type="entry name" value="Tetratricopeptide repeat domain"/>
    <property type="match status" value="2"/>
</dbReference>
<dbReference type="AlphaFoldDB" id="A0A368VMA8"/>
<dbReference type="SUPFAM" id="SSF48452">
    <property type="entry name" value="TPR-like"/>
    <property type="match status" value="3"/>
</dbReference>
<dbReference type="PANTHER" id="PTHR47691:SF3">
    <property type="entry name" value="HTH-TYPE TRANSCRIPTIONAL REGULATOR RV0890C-RELATED"/>
    <property type="match status" value="1"/>
</dbReference>
<dbReference type="InterPro" id="IPR005158">
    <property type="entry name" value="BTAD"/>
</dbReference>
<evidence type="ECO:0000259" key="5">
    <source>
        <dbReference type="PROSITE" id="PS51755"/>
    </source>
</evidence>
<evidence type="ECO:0000256" key="1">
    <source>
        <dbReference type="ARBA" id="ARBA00005820"/>
    </source>
</evidence>
<dbReference type="InterPro" id="IPR011990">
    <property type="entry name" value="TPR-like_helical_dom_sf"/>
</dbReference>
<dbReference type="Pfam" id="PF03704">
    <property type="entry name" value="BTAD"/>
    <property type="match status" value="1"/>
</dbReference>
<accession>A0A368VMA8</accession>
<dbReference type="InterPro" id="IPR036388">
    <property type="entry name" value="WH-like_DNA-bd_sf"/>
</dbReference>
<feature type="region of interest" description="Disordered" evidence="4">
    <location>
        <begin position="249"/>
        <end position="270"/>
    </location>
</feature>
<dbReference type="RefSeq" id="WP_141921412.1">
    <property type="nucleotide sequence ID" value="NZ_QPJC01000012.1"/>
</dbReference>
<dbReference type="GO" id="GO:0003677">
    <property type="term" value="F:DNA binding"/>
    <property type="evidence" value="ECO:0007669"/>
    <property type="project" value="UniProtKB-UniRule"/>
</dbReference>
<protein>
    <submittedName>
        <fullName evidence="6">Putative ATPase</fullName>
    </submittedName>
</protein>
<evidence type="ECO:0000256" key="4">
    <source>
        <dbReference type="SAM" id="MobiDB-lite"/>
    </source>
</evidence>
<dbReference type="InterPro" id="IPR027417">
    <property type="entry name" value="P-loop_NTPase"/>
</dbReference>
<dbReference type="Proteomes" id="UP000253495">
    <property type="component" value="Unassembled WGS sequence"/>
</dbReference>
<gene>
    <name evidence="6" type="ORF">DFQ14_11239</name>
</gene>
<dbReference type="PROSITE" id="PS51755">
    <property type="entry name" value="OMPR_PHOB"/>
    <property type="match status" value="1"/>
</dbReference>